<dbReference type="InterPro" id="IPR015946">
    <property type="entry name" value="KH_dom-like_a/b"/>
</dbReference>
<feature type="region of interest" description="Disordered" evidence="3">
    <location>
        <begin position="120"/>
        <end position="159"/>
    </location>
</feature>
<accession>A0ABY4R555</accession>
<reference evidence="4" key="2">
    <citation type="submission" date="2022-05" db="EMBL/GenBank/DDBJ databases">
        <authorList>
            <person name="Kim J.-S."/>
            <person name="Lee K."/>
            <person name="Suh M."/>
            <person name="Eom M."/>
            <person name="Kim J.-S."/>
            <person name="Kim D.-S."/>
            <person name="Ko S.-H."/>
            <person name="Shin Y."/>
            <person name="Lee J.-S."/>
        </authorList>
    </citation>
    <scope>NUCLEOTIDE SEQUENCE</scope>
    <source>
        <strain evidence="4">N237</strain>
    </source>
</reference>
<evidence type="ECO:0000313" key="4">
    <source>
        <dbReference type="EMBL" id="UQX90045.1"/>
    </source>
</evidence>
<gene>
    <name evidence="2 4" type="primary">rbfA</name>
    <name evidence="4" type="ORF">M6D93_08595</name>
</gene>
<sequence length="186" mass="19468">MADSPRARRLAGRIRQIVASYLETQVKDPRLGMVTITDVRMTGDLHDASIFYTVYGGEAERADSAAAIEAARGQMRTEVGRQTGVKFTPTLTFFLDVLPESAKHIDDLLAVARQADAEVERVRAGARPAGDPDPYRKPRDADADPGADPGADAGADAGASVDVPAAHAAAVDAAAVDALVADTGEL</sequence>
<dbReference type="PROSITE" id="PS01319">
    <property type="entry name" value="RBFA"/>
    <property type="match status" value="1"/>
</dbReference>
<reference evidence="4" key="1">
    <citation type="journal article" date="2018" name="Int. J. Syst. Evol. Microbiol.">
        <title>Jatrophihabitans telluris sp. nov., isolated from sediment soil of lava forest wetlands and the emended description of the genus Jatrophihabitans.</title>
        <authorList>
            <person name="Lee K.C."/>
            <person name="Suh M.K."/>
            <person name="Eom M.K."/>
            <person name="Kim K.K."/>
            <person name="Kim J.S."/>
            <person name="Kim D.S."/>
            <person name="Ko S.H."/>
            <person name="Shin Y.K."/>
            <person name="Lee J.S."/>
        </authorList>
    </citation>
    <scope>NUCLEOTIDE SEQUENCE</scope>
    <source>
        <strain evidence="4">N237</strain>
    </source>
</reference>
<dbReference type="Proteomes" id="UP001056336">
    <property type="component" value="Chromosome"/>
</dbReference>
<evidence type="ECO:0000313" key="5">
    <source>
        <dbReference type="Proteomes" id="UP001056336"/>
    </source>
</evidence>
<dbReference type="InterPro" id="IPR023799">
    <property type="entry name" value="RbfA_dom_sf"/>
</dbReference>
<keyword evidence="2" id="KW-0963">Cytoplasm</keyword>
<feature type="compositionally biased region" description="Low complexity" evidence="3">
    <location>
        <begin position="144"/>
        <end position="159"/>
    </location>
</feature>
<dbReference type="SUPFAM" id="SSF89919">
    <property type="entry name" value="Ribosome-binding factor A, RbfA"/>
    <property type="match status" value="1"/>
</dbReference>
<comment type="subunit">
    <text evidence="2">Monomer. Binds 30S ribosomal subunits, but not 50S ribosomal subunits or 70S ribosomes.</text>
</comment>
<keyword evidence="5" id="KW-1185">Reference proteome</keyword>
<organism evidence="4 5">
    <name type="scientific">Jatrophihabitans telluris</name>
    <dbReference type="NCBI Taxonomy" id="2038343"/>
    <lineage>
        <taxon>Bacteria</taxon>
        <taxon>Bacillati</taxon>
        <taxon>Actinomycetota</taxon>
        <taxon>Actinomycetes</taxon>
        <taxon>Jatrophihabitantales</taxon>
        <taxon>Jatrophihabitantaceae</taxon>
        <taxon>Jatrophihabitans</taxon>
    </lineage>
</organism>
<name>A0ABY4R555_9ACTN</name>
<comment type="similarity">
    <text evidence="2">Belongs to the RbfA family.</text>
</comment>
<protein>
    <recommendedName>
        <fullName evidence="2">Ribosome-binding factor A</fullName>
    </recommendedName>
</protein>
<dbReference type="PANTHER" id="PTHR33515">
    <property type="entry name" value="RIBOSOME-BINDING FACTOR A, CHLOROPLASTIC-RELATED"/>
    <property type="match status" value="1"/>
</dbReference>
<comment type="function">
    <text evidence="2">One of several proteins that assist in the late maturation steps of the functional core of the 30S ribosomal subunit. Associates with free 30S ribosomal subunits (but not with 30S subunits that are part of 70S ribosomes or polysomes). Required for efficient processing of 16S rRNA. May interact with the 5'-terminal helix region of 16S rRNA.</text>
</comment>
<evidence type="ECO:0000256" key="3">
    <source>
        <dbReference type="SAM" id="MobiDB-lite"/>
    </source>
</evidence>
<dbReference type="InterPro" id="IPR000238">
    <property type="entry name" value="RbfA"/>
</dbReference>
<dbReference type="NCBIfam" id="TIGR00082">
    <property type="entry name" value="rbfA"/>
    <property type="match status" value="1"/>
</dbReference>
<feature type="compositionally biased region" description="Basic and acidic residues" evidence="3">
    <location>
        <begin position="133"/>
        <end position="142"/>
    </location>
</feature>
<dbReference type="PANTHER" id="PTHR33515:SF1">
    <property type="entry name" value="RIBOSOME-BINDING FACTOR A, CHLOROPLASTIC-RELATED"/>
    <property type="match status" value="1"/>
</dbReference>
<keyword evidence="1 2" id="KW-0690">Ribosome biogenesis</keyword>
<dbReference type="Gene3D" id="3.30.300.20">
    <property type="match status" value="1"/>
</dbReference>
<proteinExistence type="inferred from homology"/>
<dbReference type="EMBL" id="CP097332">
    <property type="protein sequence ID" value="UQX90045.1"/>
    <property type="molecule type" value="Genomic_DNA"/>
</dbReference>
<dbReference type="RefSeq" id="WP_249773941.1">
    <property type="nucleotide sequence ID" value="NZ_CP097332.1"/>
</dbReference>
<evidence type="ECO:0000256" key="1">
    <source>
        <dbReference type="ARBA" id="ARBA00022517"/>
    </source>
</evidence>
<comment type="subcellular location">
    <subcellularLocation>
        <location evidence="2">Cytoplasm</location>
    </subcellularLocation>
</comment>
<dbReference type="HAMAP" id="MF_00003">
    <property type="entry name" value="RbfA"/>
    <property type="match status" value="1"/>
</dbReference>
<evidence type="ECO:0000256" key="2">
    <source>
        <dbReference type="HAMAP-Rule" id="MF_00003"/>
    </source>
</evidence>
<dbReference type="InterPro" id="IPR020053">
    <property type="entry name" value="Ribosome-bd_factorA_CS"/>
</dbReference>
<dbReference type="Pfam" id="PF02033">
    <property type="entry name" value="RBFA"/>
    <property type="match status" value="1"/>
</dbReference>